<dbReference type="GO" id="GO:0005524">
    <property type="term" value="F:ATP binding"/>
    <property type="evidence" value="ECO:0007669"/>
    <property type="project" value="InterPro"/>
</dbReference>
<keyword evidence="4" id="KW-0418">Kinase</keyword>
<dbReference type="PANTHER" id="PTHR44167:SF30">
    <property type="entry name" value="PHOSPHORYLASE KINASE"/>
    <property type="match status" value="1"/>
</dbReference>
<gene>
    <name evidence="4" type="ORF">CC1G_07751</name>
</gene>
<dbReference type="RefSeq" id="XP_001835208.1">
    <property type="nucleotide sequence ID" value="XM_001835156.1"/>
</dbReference>
<evidence type="ECO:0000313" key="5">
    <source>
        <dbReference type="Proteomes" id="UP000001861"/>
    </source>
</evidence>
<protein>
    <submittedName>
        <fullName evidence="4">Other/AgaK1 protein kinase</fullName>
    </submittedName>
</protein>
<evidence type="ECO:0000313" key="4">
    <source>
        <dbReference type="EMBL" id="EAU86555.1"/>
    </source>
</evidence>
<dbReference type="eggNOG" id="ENOG502SM2J">
    <property type="taxonomic scope" value="Eukaryota"/>
</dbReference>
<feature type="transmembrane region" description="Helical" evidence="2">
    <location>
        <begin position="304"/>
        <end position="329"/>
    </location>
</feature>
<feature type="domain" description="Protein kinase" evidence="3">
    <location>
        <begin position="52"/>
        <end position="318"/>
    </location>
</feature>
<dbReference type="OrthoDB" id="5987198at2759"/>
<dbReference type="KEGG" id="cci:CC1G_07751"/>
<organism evidence="4 5">
    <name type="scientific">Coprinopsis cinerea (strain Okayama-7 / 130 / ATCC MYA-4618 / FGSC 9003)</name>
    <name type="common">Inky cap fungus</name>
    <name type="synonym">Hormographiella aspergillata</name>
    <dbReference type="NCBI Taxonomy" id="240176"/>
    <lineage>
        <taxon>Eukaryota</taxon>
        <taxon>Fungi</taxon>
        <taxon>Dikarya</taxon>
        <taxon>Basidiomycota</taxon>
        <taxon>Agaricomycotina</taxon>
        <taxon>Agaricomycetes</taxon>
        <taxon>Agaricomycetidae</taxon>
        <taxon>Agaricales</taxon>
        <taxon>Agaricineae</taxon>
        <taxon>Psathyrellaceae</taxon>
        <taxon>Coprinopsis</taxon>
    </lineage>
</organism>
<keyword evidence="2" id="KW-1133">Transmembrane helix</keyword>
<dbReference type="SMART" id="SM00220">
    <property type="entry name" value="S_TKc"/>
    <property type="match status" value="1"/>
</dbReference>
<reference evidence="4 5" key="1">
    <citation type="journal article" date="2010" name="Proc. Natl. Acad. Sci. U.S.A.">
        <title>Insights into evolution of multicellular fungi from the assembled chromosomes of the mushroom Coprinopsis cinerea (Coprinus cinereus).</title>
        <authorList>
            <person name="Stajich J.E."/>
            <person name="Wilke S.K."/>
            <person name="Ahren D."/>
            <person name="Au C.H."/>
            <person name="Birren B.W."/>
            <person name="Borodovsky M."/>
            <person name="Burns C."/>
            <person name="Canback B."/>
            <person name="Casselton L.A."/>
            <person name="Cheng C.K."/>
            <person name="Deng J."/>
            <person name="Dietrich F.S."/>
            <person name="Fargo D.C."/>
            <person name="Farman M.L."/>
            <person name="Gathman A.C."/>
            <person name="Goldberg J."/>
            <person name="Guigo R."/>
            <person name="Hoegger P.J."/>
            <person name="Hooker J.B."/>
            <person name="Huggins A."/>
            <person name="James T.Y."/>
            <person name="Kamada T."/>
            <person name="Kilaru S."/>
            <person name="Kodira C."/>
            <person name="Kues U."/>
            <person name="Kupfer D."/>
            <person name="Kwan H.S."/>
            <person name="Lomsadze A."/>
            <person name="Li W."/>
            <person name="Lilly W.W."/>
            <person name="Ma L.J."/>
            <person name="Mackey A.J."/>
            <person name="Manning G."/>
            <person name="Martin F."/>
            <person name="Muraguchi H."/>
            <person name="Natvig D.O."/>
            <person name="Palmerini H."/>
            <person name="Ramesh M.A."/>
            <person name="Rehmeyer C.J."/>
            <person name="Roe B.A."/>
            <person name="Shenoy N."/>
            <person name="Stanke M."/>
            <person name="Ter-Hovhannisyan V."/>
            <person name="Tunlid A."/>
            <person name="Velagapudi R."/>
            <person name="Vision T.J."/>
            <person name="Zeng Q."/>
            <person name="Zolan M.E."/>
            <person name="Pukkila P.J."/>
        </authorList>
    </citation>
    <scope>NUCLEOTIDE SEQUENCE [LARGE SCALE GENOMIC DNA]</scope>
    <source>
        <strain evidence="5">Okayama-7 / 130 / ATCC MYA-4618 / FGSC 9003</strain>
    </source>
</reference>
<dbReference type="GeneID" id="6011736"/>
<keyword evidence="5" id="KW-1185">Reference proteome</keyword>
<dbReference type="InterPro" id="IPR011009">
    <property type="entry name" value="Kinase-like_dom_sf"/>
</dbReference>
<dbReference type="InterPro" id="IPR000719">
    <property type="entry name" value="Prot_kinase_dom"/>
</dbReference>
<dbReference type="GO" id="GO:0005634">
    <property type="term" value="C:nucleus"/>
    <property type="evidence" value="ECO:0007669"/>
    <property type="project" value="TreeGrafter"/>
</dbReference>
<dbReference type="PROSITE" id="PS50011">
    <property type="entry name" value="PROTEIN_KINASE_DOM"/>
    <property type="match status" value="1"/>
</dbReference>
<dbReference type="OMA" id="CAYRNIM"/>
<keyword evidence="2" id="KW-0472">Membrane</keyword>
<dbReference type="PANTHER" id="PTHR44167">
    <property type="entry name" value="OVARIAN-SPECIFIC SERINE/THREONINE-PROTEIN KINASE LOK-RELATED"/>
    <property type="match status" value="1"/>
</dbReference>
<dbReference type="InParanoid" id="A8NNV9"/>
<dbReference type="Gene3D" id="1.10.510.10">
    <property type="entry name" value="Transferase(Phosphotransferase) domain 1"/>
    <property type="match status" value="1"/>
</dbReference>
<keyword evidence="4" id="KW-0808">Transferase</keyword>
<evidence type="ECO:0000256" key="2">
    <source>
        <dbReference type="SAM" id="Phobius"/>
    </source>
</evidence>
<dbReference type="STRING" id="240176.A8NNV9"/>
<dbReference type="AlphaFoldDB" id="A8NNV9"/>
<dbReference type="GO" id="GO:0004674">
    <property type="term" value="F:protein serine/threonine kinase activity"/>
    <property type="evidence" value="ECO:0007669"/>
    <property type="project" value="TreeGrafter"/>
</dbReference>
<keyword evidence="2" id="KW-0812">Transmembrane</keyword>
<proteinExistence type="predicted"/>
<evidence type="ECO:0000256" key="1">
    <source>
        <dbReference type="SAM" id="MobiDB-lite"/>
    </source>
</evidence>
<dbReference type="Pfam" id="PF00069">
    <property type="entry name" value="Pkinase"/>
    <property type="match status" value="1"/>
</dbReference>
<dbReference type="GO" id="GO:0044773">
    <property type="term" value="P:mitotic DNA damage checkpoint signaling"/>
    <property type="evidence" value="ECO:0007669"/>
    <property type="project" value="TreeGrafter"/>
</dbReference>
<dbReference type="SUPFAM" id="SSF56112">
    <property type="entry name" value="Protein kinase-like (PK-like)"/>
    <property type="match status" value="1"/>
</dbReference>
<name>A8NNV9_COPC7</name>
<accession>A8NNV9</accession>
<dbReference type="VEuPathDB" id="FungiDB:CC1G_07751"/>
<dbReference type="EMBL" id="AACS02000012">
    <property type="protein sequence ID" value="EAU86555.1"/>
    <property type="molecule type" value="Genomic_DNA"/>
</dbReference>
<comment type="caution">
    <text evidence="4">The sequence shown here is derived from an EMBL/GenBank/DDBJ whole genome shotgun (WGS) entry which is preliminary data.</text>
</comment>
<feature type="region of interest" description="Disordered" evidence="1">
    <location>
        <begin position="42"/>
        <end position="64"/>
    </location>
</feature>
<dbReference type="Proteomes" id="UP000001861">
    <property type="component" value="Unassembled WGS sequence"/>
</dbReference>
<sequence>MSTSSNTTHHSCASTVTLCEAFWWTQRYQWLLRNGYRLQSNHNPVLDEKTRPKRSNNHSDPEREYVNYGTRLTDGKEVVLKRLTSPEDEQELALLDFLSQEPLASDARNHCVPVLDTLLVPGDENTVVIVMPLLHSLGDAKLETIGDAVELFHQLFEGVQFLHDYRIAHRDISYGNVMYETCRGRTRYYLIDFGLSRCYDLGSSPLEIHHEGTDFSVPEFSTLQPYDPFPVDVYCLGNFLRHEFLETRTGFAFLRPLVQSMTQAESLRRPDIATAFKHLKALTRDLPPRKLKSRSRQVDVKKRWSILSLAAALLQLILQLILTLVFHWVPNARKILASWDSAKITAEHFAEPRRKPRWTDGVDIILYFCLGP</sequence>
<evidence type="ECO:0000259" key="3">
    <source>
        <dbReference type="PROSITE" id="PS50011"/>
    </source>
</evidence>